<dbReference type="Gene3D" id="3.20.20.190">
    <property type="entry name" value="Phosphatidylinositol (PI) phosphodiesterase"/>
    <property type="match status" value="1"/>
</dbReference>
<dbReference type="FunFam" id="3.20.20.190:FF:000039">
    <property type="entry name" value="Phosphoinositide phospholipase C"/>
    <property type="match status" value="1"/>
</dbReference>
<dbReference type="GO" id="GO:0004435">
    <property type="term" value="F:phosphatidylinositol-4,5-bisphosphate phospholipase C activity"/>
    <property type="evidence" value="ECO:0007669"/>
    <property type="project" value="UniProtKB-EC"/>
</dbReference>
<name>A0A9P4SHM0_9PEZI</name>
<evidence type="ECO:0000256" key="6">
    <source>
        <dbReference type="ARBA" id="ARBA00059664"/>
    </source>
</evidence>
<dbReference type="PANTHER" id="PTHR10336:SF169">
    <property type="entry name" value="PHOSPHOINOSITIDE PHOSPHOLIPASE C"/>
    <property type="match status" value="1"/>
</dbReference>
<dbReference type="GO" id="GO:0051209">
    <property type="term" value="P:release of sequestered calcium ion into cytosol"/>
    <property type="evidence" value="ECO:0007669"/>
    <property type="project" value="TreeGrafter"/>
</dbReference>
<evidence type="ECO:0000313" key="11">
    <source>
        <dbReference type="Proteomes" id="UP000799429"/>
    </source>
</evidence>
<keyword evidence="5" id="KW-0807">Transducer</keyword>
<evidence type="ECO:0000256" key="4">
    <source>
        <dbReference type="ARBA" id="ARBA00023098"/>
    </source>
</evidence>
<dbReference type="PROSITE" id="PS50007">
    <property type="entry name" value="PIPLC_X_DOMAIN"/>
    <property type="match status" value="1"/>
</dbReference>
<dbReference type="Pfam" id="PF00387">
    <property type="entry name" value="PI-PLC-Y"/>
    <property type="match status" value="1"/>
</dbReference>
<feature type="compositionally biased region" description="Acidic residues" evidence="8">
    <location>
        <begin position="26"/>
        <end position="35"/>
    </location>
</feature>
<feature type="compositionally biased region" description="Polar residues" evidence="8">
    <location>
        <begin position="1"/>
        <end position="19"/>
    </location>
</feature>
<dbReference type="AlphaFoldDB" id="A0A9P4SHM0"/>
<dbReference type="InterPro" id="IPR000909">
    <property type="entry name" value="PLipase_C_PInositol-sp_X_dom"/>
</dbReference>
<sequence length="585" mass="65039">MADPSSSLATRISSMNPFSKSRPREDEEDLGEETDFAGVAEGAYGTRRTEIKKSRLRISNALKSLLANEGVLSSEDAASDSNEPSNALRALLNKPHAKVPAYVSDRSHPLPEYFISSSHNTYLIAHQLYGSSSATAYETALTAGSRCVEIDAWDNDNNPEEPKVTHGYTMVSNIPFRSVCETIRDVVDKEASRSMNEQGYRAAPIFLSLENHCSVNGQLRLVQIMNEVWGNRLLTEAIRQKGHDEQEGGSHVTLDELGSKIVVIVEYHFPNEADNISSDSDSSESEEEEEKEARHAYKKKKNATPPTIIIPELAAMGVYAQSVKPNDNSWFEDVLRNAPHHHLINVSEVGLGAHMPTYNMAIARHNARHLMRVFPKGSRISSRNLHPVPFWGLGAQICALNWQTFGASMQINEAMFSGTDGFVLKPAALRAGGNGELSTGRRMKLRLRVAGASDVPVPEGRDEGDIRPYLTCSLIHPTDLKGDPPKRKTGQYRQHKLGFVHRGENPPVTDPIWNETLDWEYDDNELVFLRLLIKSDDKFASNPKLAAAAVRLLYVTPGWSFIPMLDLKGRQTNCSLLVLFEFEHL</sequence>
<protein>
    <recommendedName>
        <fullName evidence="7">Phosphoinositide phospholipase C</fullName>
        <ecNumber evidence="7">3.1.4.11</ecNumber>
    </recommendedName>
</protein>
<dbReference type="SMART" id="SM00148">
    <property type="entry name" value="PLCXc"/>
    <property type="match status" value="1"/>
</dbReference>
<dbReference type="PRINTS" id="PR00390">
    <property type="entry name" value="PHPHLIPASEC"/>
</dbReference>
<dbReference type="InterPro" id="IPR001192">
    <property type="entry name" value="PI-PLC_fam"/>
</dbReference>
<evidence type="ECO:0000256" key="1">
    <source>
        <dbReference type="ARBA" id="ARBA00001195"/>
    </source>
</evidence>
<dbReference type="SUPFAM" id="SSF49562">
    <property type="entry name" value="C2 domain (Calcium/lipid-binding domain, CaLB)"/>
    <property type="match status" value="1"/>
</dbReference>
<dbReference type="InterPro" id="IPR017946">
    <property type="entry name" value="PLC-like_Pdiesterase_TIM-brl"/>
</dbReference>
<dbReference type="Proteomes" id="UP000799429">
    <property type="component" value="Unassembled WGS sequence"/>
</dbReference>
<dbReference type="EC" id="3.1.4.11" evidence="7"/>
<evidence type="ECO:0000256" key="3">
    <source>
        <dbReference type="ARBA" id="ARBA00022963"/>
    </source>
</evidence>
<evidence type="ECO:0000256" key="8">
    <source>
        <dbReference type="SAM" id="MobiDB-lite"/>
    </source>
</evidence>
<dbReference type="CDD" id="cd00275">
    <property type="entry name" value="C2_PLC_like"/>
    <property type="match status" value="1"/>
</dbReference>
<dbReference type="PANTHER" id="PTHR10336">
    <property type="entry name" value="PHOSPHOINOSITIDE-SPECIFIC PHOSPHOLIPASE C FAMILY PROTEIN"/>
    <property type="match status" value="1"/>
</dbReference>
<keyword evidence="4 7" id="KW-0443">Lipid metabolism</keyword>
<dbReference type="GO" id="GO:0048015">
    <property type="term" value="P:phosphatidylinositol-mediated signaling"/>
    <property type="evidence" value="ECO:0007669"/>
    <property type="project" value="TreeGrafter"/>
</dbReference>
<evidence type="ECO:0000256" key="2">
    <source>
        <dbReference type="ARBA" id="ARBA00022801"/>
    </source>
</evidence>
<dbReference type="Pfam" id="PF00388">
    <property type="entry name" value="PI-PLC-X"/>
    <property type="match status" value="1"/>
</dbReference>
<dbReference type="CDD" id="cd08598">
    <property type="entry name" value="PI-PLC1c_yeast"/>
    <property type="match status" value="1"/>
</dbReference>
<evidence type="ECO:0000259" key="9">
    <source>
        <dbReference type="PROSITE" id="PS50008"/>
    </source>
</evidence>
<feature type="compositionally biased region" description="Acidic residues" evidence="8">
    <location>
        <begin position="281"/>
        <end position="290"/>
    </location>
</feature>
<dbReference type="Gene3D" id="2.60.40.150">
    <property type="entry name" value="C2 domain"/>
    <property type="match status" value="1"/>
</dbReference>
<evidence type="ECO:0000313" key="10">
    <source>
        <dbReference type="EMBL" id="KAF2841758.1"/>
    </source>
</evidence>
<proteinExistence type="predicted"/>
<comment type="catalytic activity">
    <reaction evidence="1 7">
        <text>a 1,2-diacyl-sn-glycero-3-phospho-(1D-myo-inositol-4,5-bisphosphate) + H2O = 1D-myo-inositol 1,4,5-trisphosphate + a 1,2-diacyl-sn-glycerol + H(+)</text>
        <dbReference type="Rhea" id="RHEA:33179"/>
        <dbReference type="ChEBI" id="CHEBI:15377"/>
        <dbReference type="ChEBI" id="CHEBI:15378"/>
        <dbReference type="ChEBI" id="CHEBI:17815"/>
        <dbReference type="ChEBI" id="CHEBI:58456"/>
        <dbReference type="ChEBI" id="CHEBI:203600"/>
        <dbReference type="EC" id="3.1.4.11"/>
    </reaction>
</comment>
<dbReference type="SUPFAM" id="SSF51695">
    <property type="entry name" value="PLC-like phosphodiesterases"/>
    <property type="match status" value="1"/>
</dbReference>
<dbReference type="GO" id="GO:0016042">
    <property type="term" value="P:lipid catabolic process"/>
    <property type="evidence" value="ECO:0007669"/>
    <property type="project" value="UniProtKB-KW"/>
</dbReference>
<comment type="caution">
    <text evidence="10">The sequence shown here is derived from an EMBL/GenBank/DDBJ whole genome shotgun (WGS) entry which is preliminary data.</text>
</comment>
<reference evidence="10" key="1">
    <citation type="journal article" date="2020" name="Stud. Mycol.">
        <title>101 Dothideomycetes genomes: a test case for predicting lifestyles and emergence of pathogens.</title>
        <authorList>
            <person name="Haridas S."/>
            <person name="Albert R."/>
            <person name="Binder M."/>
            <person name="Bloem J."/>
            <person name="Labutti K."/>
            <person name="Salamov A."/>
            <person name="Andreopoulos B."/>
            <person name="Baker S."/>
            <person name="Barry K."/>
            <person name="Bills G."/>
            <person name="Bluhm B."/>
            <person name="Cannon C."/>
            <person name="Castanera R."/>
            <person name="Culley D."/>
            <person name="Daum C."/>
            <person name="Ezra D."/>
            <person name="Gonzalez J."/>
            <person name="Henrissat B."/>
            <person name="Kuo A."/>
            <person name="Liang C."/>
            <person name="Lipzen A."/>
            <person name="Lutzoni F."/>
            <person name="Magnuson J."/>
            <person name="Mondo S."/>
            <person name="Nolan M."/>
            <person name="Ohm R."/>
            <person name="Pangilinan J."/>
            <person name="Park H.-J."/>
            <person name="Ramirez L."/>
            <person name="Alfaro M."/>
            <person name="Sun H."/>
            <person name="Tritt A."/>
            <person name="Yoshinaga Y."/>
            <person name="Zwiers L.-H."/>
            <person name="Turgeon B."/>
            <person name="Goodwin S."/>
            <person name="Spatafora J."/>
            <person name="Crous P."/>
            <person name="Grigoriev I."/>
        </authorList>
    </citation>
    <scope>NUCLEOTIDE SEQUENCE</scope>
    <source>
        <strain evidence="10">CBS 101060</strain>
    </source>
</reference>
<evidence type="ECO:0000256" key="7">
    <source>
        <dbReference type="RuleBase" id="RU361133"/>
    </source>
</evidence>
<dbReference type="OrthoDB" id="269822at2759"/>
<feature type="region of interest" description="Disordered" evidence="8">
    <location>
        <begin position="1"/>
        <end position="44"/>
    </location>
</feature>
<keyword evidence="2 7" id="KW-0378">Hydrolase</keyword>
<keyword evidence="11" id="KW-1185">Reference proteome</keyword>
<keyword evidence="3 7" id="KW-0442">Lipid degradation</keyword>
<dbReference type="EMBL" id="MU006091">
    <property type="protein sequence ID" value="KAF2841758.1"/>
    <property type="molecule type" value="Genomic_DNA"/>
</dbReference>
<dbReference type="InterPro" id="IPR035892">
    <property type="entry name" value="C2_domain_sf"/>
</dbReference>
<dbReference type="PROSITE" id="PS50008">
    <property type="entry name" value="PIPLC_Y_DOMAIN"/>
    <property type="match status" value="1"/>
</dbReference>
<dbReference type="InterPro" id="IPR001711">
    <property type="entry name" value="PLipase_C_Pinositol-sp_Y"/>
</dbReference>
<dbReference type="SMART" id="SM00149">
    <property type="entry name" value="PLCYc"/>
    <property type="match status" value="1"/>
</dbReference>
<comment type="function">
    <text evidence="6">The production of the second messenger molecules diacylglycerol (DAG) and inositol 1,4,5-trisphosphate (IP3) is mediated by activated phosphatidylinositol-specific phospholipase C enzymes.</text>
</comment>
<feature type="domain" description="PI-PLC Y-box" evidence="9">
    <location>
        <begin position="313"/>
        <end position="430"/>
    </location>
</feature>
<gene>
    <name evidence="10" type="ORF">M501DRAFT_928552</name>
</gene>
<feature type="region of interest" description="Disordered" evidence="8">
    <location>
        <begin position="273"/>
        <end position="300"/>
    </location>
</feature>
<accession>A0A9P4SHM0</accession>
<organism evidence="10 11">
    <name type="scientific">Patellaria atrata CBS 101060</name>
    <dbReference type="NCBI Taxonomy" id="1346257"/>
    <lineage>
        <taxon>Eukaryota</taxon>
        <taxon>Fungi</taxon>
        <taxon>Dikarya</taxon>
        <taxon>Ascomycota</taxon>
        <taxon>Pezizomycotina</taxon>
        <taxon>Dothideomycetes</taxon>
        <taxon>Dothideomycetes incertae sedis</taxon>
        <taxon>Patellariales</taxon>
        <taxon>Patellariaceae</taxon>
        <taxon>Patellaria</taxon>
    </lineage>
</organism>
<evidence type="ECO:0000256" key="5">
    <source>
        <dbReference type="ARBA" id="ARBA00023224"/>
    </source>
</evidence>